<dbReference type="InterPro" id="IPR006626">
    <property type="entry name" value="PbH1"/>
</dbReference>
<dbReference type="SMART" id="SM00710">
    <property type="entry name" value="PbH1"/>
    <property type="match status" value="7"/>
</dbReference>
<proteinExistence type="predicted"/>
<sequence length="827" mass="87141">MRPIRPAIRRALVTAAAAATAVAALAAPAPAAPANLVLNGGFETGTTASWTPWPAGGATVAATGSFEGAHHAVLPAGASLAQTVQGLASGQDYLATGRYRSDDAESFFVGLRYFDASHPGVVEAEKSYAESAEWTRFGIPFTTGDGRTQVGLLAQNAGTGSGHLDDVRLYELSGARSDIQDLSLEAATIPDDGSAAWDSLQTALAEADAAYWDFGLPDADVAAAAAALEDAVRAFDPPPPDGIASPGDTAYYVSSSEGDDGNDGLSPETPWESLEKLNASTFAAGDEILLKAGDSWEGTVLHPRGSGEEGAPITLGKYGGEDRPYLNAQDASVEMDTYNLVKGEDSHLEPYTQEFYTTVYLADQEHWTIRDLEVANHAAGWTDLNGDAKLRSGIMVMNDNAGTLSGIQVLDNEVHHVLGDKAAKTYWGGAGIVFTVMLKSPDAAVPSNYDGLLVEGNYVHDTNRQGIVTNSRQNLRPDIDHLGDLADAVEKGLSPWYPSTDVVIRDNYVADVAGDGILPQVTQGALVERNTVDGFNLRSGGASAGIWAWNADDTVFQFNEAFGGHTTHDGQGYDVDYGQTGTIYQYNYSHDNDGGFILFCSPGQGSDPESPGGGVRSQDAVVRYNISQNDRARSFMFSGYSDGALIYNNTVYQGPGINARPVDFWAWNDTYPTSASFYNNVFHLDSAGPWNFQDQGLSMQGVVFDSNTIYGVHSAGEPADPNKSTEDPLLAAPGTGTTNTPVGGSYERPSLDGYALQEGSPAIGTGVIVETADGTVIGGLAPNGGRDYWGNPVVPGVPPTRGAWSAERDRGGNGHGNHCGRGNPNHC</sequence>
<dbReference type="InterPro" id="IPR008979">
    <property type="entry name" value="Galactose-bd-like_sf"/>
</dbReference>
<comment type="caution">
    <text evidence="3">The sequence shown here is derived from an EMBL/GenBank/DDBJ whole genome shotgun (WGS) entry which is preliminary data.</text>
</comment>
<dbReference type="RefSeq" id="WP_146148119.1">
    <property type="nucleotide sequence ID" value="NZ_PVTJ01000005.1"/>
</dbReference>
<evidence type="ECO:0000256" key="1">
    <source>
        <dbReference type="SAM" id="MobiDB-lite"/>
    </source>
</evidence>
<evidence type="ECO:0000313" key="3">
    <source>
        <dbReference type="EMBL" id="PRY58646.1"/>
    </source>
</evidence>
<keyword evidence="3" id="KW-0456">Lyase</keyword>
<dbReference type="Proteomes" id="UP000238176">
    <property type="component" value="Unassembled WGS sequence"/>
</dbReference>
<accession>A0A2T0UL76</accession>
<evidence type="ECO:0000256" key="2">
    <source>
        <dbReference type="SAM" id="SignalP"/>
    </source>
</evidence>
<dbReference type="AlphaFoldDB" id="A0A2T0UL76"/>
<dbReference type="OrthoDB" id="3333873at2"/>
<organism evidence="3 4">
    <name type="scientific">Glycomyces artemisiae</name>
    <dbReference type="NCBI Taxonomy" id="1076443"/>
    <lineage>
        <taxon>Bacteria</taxon>
        <taxon>Bacillati</taxon>
        <taxon>Actinomycetota</taxon>
        <taxon>Actinomycetes</taxon>
        <taxon>Glycomycetales</taxon>
        <taxon>Glycomycetaceae</taxon>
        <taxon>Glycomyces</taxon>
    </lineage>
</organism>
<reference evidence="3 4" key="1">
    <citation type="submission" date="2018-03" db="EMBL/GenBank/DDBJ databases">
        <title>Genomic Encyclopedia of Type Strains, Phase III (KMG-III): the genomes of soil and plant-associated and newly described type strains.</title>
        <authorList>
            <person name="Whitman W."/>
        </authorList>
    </citation>
    <scope>NUCLEOTIDE SEQUENCE [LARGE SCALE GENOMIC DNA]</scope>
    <source>
        <strain evidence="3 4">CGMCC 4.7067</strain>
    </source>
</reference>
<dbReference type="SUPFAM" id="SSF51126">
    <property type="entry name" value="Pectin lyase-like"/>
    <property type="match status" value="2"/>
</dbReference>
<keyword evidence="4" id="KW-1185">Reference proteome</keyword>
<dbReference type="InterPro" id="IPR006311">
    <property type="entry name" value="TAT_signal"/>
</dbReference>
<feature type="chain" id="PRO_5015562231" evidence="2">
    <location>
        <begin position="27"/>
        <end position="827"/>
    </location>
</feature>
<protein>
    <submittedName>
        <fullName evidence="3">Parallel beta helix pectate lyase-like protein</fullName>
    </submittedName>
</protein>
<dbReference type="SUPFAM" id="SSF49785">
    <property type="entry name" value="Galactose-binding domain-like"/>
    <property type="match status" value="1"/>
</dbReference>
<dbReference type="PROSITE" id="PS51318">
    <property type="entry name" value="TAT"/>
    <property type="match status" value="1"/>
</dbReference>
<feature type="signal peptide" evidence="2">
    <location>
        <begin position="1"/>
        <end position="26"/>
    </location>
</feature>
<evidence type="ECO:0000313" key="4">
    <source>
        <dbReference type="Proteomes" id="UP000238176"/>
    </source>
</evidence>
<gene>
    <name evidence="3" type="ORF">B0I28_105361</name>
</gene>
<feature type="region of interest" description="Disordered" evidence="1">
    <location>
        <begin position="805"/>
        <end position="827"/>
    </location>
</feature>
<dbReference type="GO" id="GO:0016829">
    <property type="term" value="F:lyase activity"/>
    <property type="evidence" value="ECO:0007669"/>
    <property type="project" value="UniProtKB-KW"/>
</dbReference>
<feature type="region of interest" description="Disordered" evidence="1">
    <location>
        <begin position="236"/>
        <end position="270"/>
    </location>
</feature>
<dbReference type="Gene3D" id="2.160.20.10">
    <property type="entry name" value="Single-stranded right-handed beta-helix, Pectin lyase-like"/>
    <property type="match status" value="1"/>
</dbReference>
<dbReference type="InterPro" id="IPR012334">
    <property type="entry name" value="Pectin_lyas_fold"/>
</dbReference>
<dbReference type="InterPro" id="IPR011050">
    <property type="entry name" value="Pectin_lyase_fold/virulence"/>
</dbReference>
<dbReference type="Gene3D" id="2.60.120.260">
    <property type="entry name" value="Galactose-binding domain-like"/>
    <property type="match status" value="1"/>
</dbReference>
<dbReference type="EMBL" id="PVTJ01000005">
    <property type="protein sequence ID" value="PRY58646.1"/>
    <property type="molecule type" value="Genomic_DNA"/>
</dbReference>
<keyword evidence="2" id="KW-0732">Signal</keyword>
<name>A0A2T0UL76_9ACTN</name>